<dbReference type="Pfam" id="PF12682">
    <property type="entry name" value="Flavodoxin_4"/>
    <property type="match status" value="1"/>
</dbReference>
<dbReference type="InterPro" id="IPR029039">
    <property type="entry name" value="Flavoprotein-like_sf"/>
</dbReference>
<dbReference type="EMBL" id="JAEKJZ010000001">
    <property type="protein sequence ID" value="MBN9670544.1"/>
    <property type="molecule type" value="Genomic_DNA"/>
</dbReference>
<dbReference type="PANTHER" id="PTHR39201:SF1">
    <property type="entry name" value="FLAVODOXIN-LIKE DOMAIN-CONTAINING PROTEIN"/>
    <property type="match status" value="1"/>
</dbReference>
<dbReference type="Gene3D" id="3.40.50.360">
    <property type="match status" value="1"/>
</dbReference>
<keyword evidence="1" id="KW-0285">Flavoprotein</keyword>
<name>A0A939J4C0_9HYPH</name>
<dbReference type="Proteomes" id="UP000664096">
    <property type="component" value="Unassembled WGS sequence"/>
</dbReference>
<dbReference type="PANTHER" id="PTHR39201">
    <property type="entry name" value="EXPORTED PROTEIN-RELATED"/>
    <property type="match status" value="1"/>
</dbReference>
<reference evidence="4" key="1">
    <citation type="submission" date="2020-12" db="EMBL/GenBank/DDBJ databases">
        <title>Oil enriched cultivation method for isolating marine PHA-producing bacteria.</title>
        <authorList>
            <person name="Zheng W."/>
            <person name="Yu S."/>
            <person name="Huang Y."/>
        </authorList>
    </citation>
    <scope>NUCLEOTIDE SEQUENCE</scope>
    <source>
        <strain evidence="4">SY-2-12</strain>
    </source>
</reference>
<dbReference type="SUPFAM" id="SSF52218">
    <property type="entry name" value="Flavoproteins"/>
    <property type="match status" value="1"/>
</dbReference>
<keyword evidence="2" id="KW-0288">FMN</keyword>
<dbReference type="PROSITE" id="PS50902">
    <property type="entry name" value="FLAVODOXIN_LIKE"/>
    <property type="match status" value="1"/>
</dbReference>
<dbReference type="InterPro" id="IPR008254">
    <property type="entry name" value="Flavodoxin/NO_synth"/>
</dbReference>
<sequence>MTIPSVLTRRDAVNTLFLAALAGSTGKALPASPGNQTLVAYLSRSGNTRVIAGFLSREQDADLFEIRTREPYPEDYDRHVDLARRQRDAEIAPALEDLPASFAGYDVVFLGFPIWGGALPAPVRTFLSANDFSGKRLVPFVTHGGYGPGSALETVAELVPAATVLDPFVLECDQERAIIERVSSWLEVSGVKS</sequence>
<evidence type="ECO:0000313" key="5">
    <source>
        <dbReference type="Proteomes" id="UP000664096"/>
    </source>
</evidence>
<gene>
    <name evidence="4" type="ORF">JF539_09360</name>
</gene>
<evidence type="ECO:0000256" key="1">
    <source>
        <dbReference type="ARBA" id="ARBA00022630"/>
    </source>
</evidence>
<comment type="caution">
    <text evidence="4">The sequence shown here is derived from an EMBL/GenBank/DDBJ whole genome shotgun (WGS) entry which is preliminary data.</text>
</comment>
<evidence type="ECO:0000313" key="4">
    <source>
        <dbReference type="EMBL" id="MBN9670544.1"/>
    </source>
</evidence>
<protein>
    <submittedName>
        <fullName evidence="4">Flavodoxin</fullName>
    </submittedName>
</protein>
<proteinExistence type="predicted"/>
<organism evidence="4 5">
    <name type="scientific">Roseibium aggregatum</name>
    <dbReference type="NCBI Taxonomy" id="187304"/>
    <lineage>
        <taxon>Bacteria</taxon>
        <taxon>Pseudomonadati</taxon>
        <taxon>Pseudomonadota</taxon>
        <taxon>Alphaproteobacteria</taxon>
        <taxon>Hyphomicrobiales</taxon>
        <taxon>Stappiaceae</taxon>
        <taxon>Roseibium</taxon>
    </lineage>
</organism>
<dbReference type="GO" id="GO:0010181">
    <property type="term" value="F:FMN binding"/>
    <property type="evidence" value="ECO:0007669"/>
    <property type="project" value="InterPro"/>
</dbReference>
<dbReference type="AlphaFoldDB" id="A0A939J4C0"/>
<feature type="domain" description="Flavodoxin-like" evidence="3">
    <location>
        <begin position="37"/>
        <end position="190"/>
    </location>
</feature>
<accession>A0A939J4C0</accession>
<evidence type="ECO:0000256" key="2">
    <source>
        <dbReference type="ARBA" id="ARBA00022643"/>
    </source>
</evidence>
<dbReference type="RefSeq" id="WP_207140022.1">
    <property type="nucleotide sequence ID" value="NZ_JAEKJZ010000001.1"/>
</dbReference>
<evidence type="ECO:0000259" key="3">
    <source>
        <dbReference type="PROSITE" id="PS50902"/>
    </source>
</evidence>